<dbReference type="EMBL" id="UETC01000001">
    <property type="protein sequence ID" value="SSA38313.1"/>
    <property type="molecule type" value="Genomic_DNA"/>
</dbReference>
<dbReference type="Pfam" id="PF09898">
    <property type="entry name" value="DUF2125"/>
    <property type="match status" value="1"/>
</dbReference>
<dbReference type="RefSeq" id="WP_109562628.1">
    <property type="nucleotide sequence ID" value="NZ_QGDJ01000001.1"/>
</dbReference>
<dbReference type="EMBL" id="QGDJ01000001">
    <property type="protein sequence ID" value="PWJ22035.1"/>
    <property type="molecule type" value="Genomic_DNA"/>
</dbReference>
<dbReference type="OrthoDB" id="7625707at2"/>
<dbReference type="Proteomes" id="UP000245839">
    <property type="component" value="Unassembled WGS sequence"/>
</dbReference>
<dbReference type="Proteomes" id="UP000251571">
    <property type="component" value="Unassembled WGS sequence"/>
</dbReference>
<dbReference type="AlphaFoldDB" id="A0A2Y9C3S3"/>
<evidence type="ECO:0000313" key="1">
    <source>
        <dbReference type="EMBL" id="PWJ22035.1"/>
    </source>
</evidence>
<reference evidence="2 4" key="1">
    <citation type="submission" date="2016-10" db="EMBL/GenBank/DDBJ databases">
        <authorList>
            <person name="Cai Z."/>
        </authorList>
    </citation>
    <scope>NUCLEOTIDE SEQUENCE [LARGE SCALE GENOMIC DNA]</scope>
    <source>
        <strain evidence="2 4">DSM 25227</strain>
    </source>
</reference>
<sequence length="317" mass="33399">MRILTIMVILMGLGWSGYWIAGRLALARGIEAGVAQARSEGWEVAWEDLSIAGFPNRFDSSVTALSARAPEGWGLDAPRLDVLALSYRPNRVIAVPGLPLTLATPVGPLRVAGEDLRASATLTLATPRRPSRAQAEGTALRLETAAGAATVTRAVAAMREAEGQVPHAYDLALTVTDLGVEGLDPRLPGLFDLVRLDGTARFDRPLAEHPALIALTLRAAELAWDGTRLNLTGEIEIGPSGTPEGALTLALEGWEALLPLLTELGLPQGQAMLLAGGLSEMAQDGRAELPLTLSQGMLRFGAIPLAPLPRLPAPYSP</sequence>
<keyword evidence="3" id="KW-1185">Reference proteome</keyword>
<reference evidence="1 3" key="2">
    <citation type="submission" date="2018-03" db="EMBL/GenBank/DDBJ databases">
        <title>Genomic Encyclopedia of Archaeal and Bacterial Type Strains, Phase II (KMG-II): from individual species to whole genera.</title>
        <authorList>
            <person name="Goeker M."/>
        </authorList>
    </citation>
    <scope>NUCLEOTIDE SEQUENCE [LARGE SCALE GENOMIC DNA]</scope>
    <source>
        <strain evidence="1 3">DSM 25227</strain>
    </source>
</reference>
<proteinExistence type="predicted"/>
<protein>
    <recommendedName>
        <fullName evidence="5">DUF2125 domain-containing protein</fullName>
    </recommendedName>
</protein>
<evidence type="ECO:0000313" key="2">
    <source>
        <dbReference type="EMBL" id="SSA38313.1"/>
    </source>
</evidence>
<evidence type="ECO:0000313" key="4">
    <source>
        <dbReference type="Proteomes" id="UP000251571"/>
    </source>
</evidence>
<accession>A0A2Y9C3S3</accession>
<name>A0A2Y9C3S3_9RHOB</name>
<evidence type="ECO:0000313" key="3">
    <source>
        <dbReference type="Proteomes" id="UP000245839"/>
    </source>
</evidence>
<evidence type="ECO:0008006" key="5">
    <source>
        <dbReference type="Google" id="ProtNLM"/>
    </source>
</evidence>
<dbReference type="InterPro" id="IPR018666">
    <property type="entry name" value="DUF2125"/>
</dbReference>
<organism evidence="2 4">
    <name type="scientific">Jannaschia seohaensis</name>
    <dbReference type="NCBI Taxonomy" id="475081"/>
    <lineage>
        <taxon>Bacteria</taxon>
        <taxon>Pseudomonadati</taxon>
        <taxon>Pseudomonadota</taxon>
        <taxon>Alphaproteobacteria</taxon>
        <taxon>Rhodobacterales</taxon>
        <taxon>Roseobacteraceae</taxon>
        <taxon>Jannaschia</taxon>
    </lineage>
</organism>
<gene>
    <name evidence="1" type="ORF">BCF38_101444</name>
    <name evidence="2" type="ORF">SAMN05421539_101444</name>
</gene>